<evidence type="ECO:0000313" key="2">
    <source>
        <dbReference type="EMBL" id="GHA26317.1"/>
    </source>
</evidence>
<dbReference type="PROSITE" id="PS51257">
    <property type="entry name" value="PROKAR_LIPOPROTEIN"/>
    <property type="match status" value="1"/>
</dbReference>
<reference evidence="2" key="1">
    <citation type="journal article" date="2014" name="Int. J. Syst. Evol. Microbiol.">
        <title>Complete genome sequence of Corynebacterium casei LMG S-19264T (=DSM 44701T), isolated from a smear-ripened cheese.</title>
        <authorList>
            <consortium name="US DOE Joint Genome Institute (JGI-PGF)"/>
            <person name="Walter F."/>
            <person name="Albersmeier A."/>
            <person name="Kalinowski J."/>
            <person name="Ruckert C."/>
        </authorList>
    </citation>
    <scope>NUCLEOTIDE SEQUENCE</scope>
    <source>
        <strain evidence="2">KCTC 12719</strain>
    </source>
</reference>
<dbReference type="Proteomes" id="UP000610456">
    <property type="component" value="Unassembled WGS sequence"/>
</dbReference>
<evidence type="ECO:0000313" key="3">
    <source>
        <dbReference type="Proteomes" id="UP000610456"/>
    </source>
</evidence>
<feature type="domain" description="Bacterial spore germination immunoglobulin-like" evidence="1">
    <location>
        <begin position="52"/>
        <end position="137"/>
    </location>
</feature>
<dbReference type="AlphaFoldDB" id="A0A918S7Z9"/>
<reference evidence="2" key="2">
    <citation type="submission" date="2020-09" db="EMBL/GenBank/DDBJ databases">
        <authorList>
            <person name="Sun Q."/>
            <person name="Kim S."/>
        </authorList>
    </citation>
    <scope>NUCLEOTIDE SEQUENCE</scope>
    <source>
        <strain evidence="2">KCTC 12719</strain>
    </source>
</reference>
<proteinExistence type="predicted"/>
<protein>
    <recommendedName>
        <fullName evidence="1">Bacterial spore germination immunoglobulin-like domain-containing protein</fullName>
    </recommendedName>
</protein>
<keyword evidence="3" id="KW-1185">Reference proteome</keyword>
<dbReference type="InterPro" id="IPR018911">
    <property type="entry name" value="Gmad2_Ig-like_dom"/>
</dbReference>
<sequence length="157" mass="17683">MKNALVIIILSTLLFSCKNENNQQTKTPEENIEIEEGTTEVSNKPAAIKDTIEVYQLRPGEIISSPLKIEGRARGTWYFEASFAIRLLDENGNELAVVPAEAQDSWMTEDWVPFEATLEFENPDFKEGVLVFEKANPSGLDEHDRDLRVKVAFVPSP</sequence>
<accession>A0A918S7Z9</accession>
<name>A0A918S7Z9_9FLAO</name>
<organism evidence="2 3">
    <name type="scientific">Salinimicrobium marinum</name>
    <dbReference type="NCBI Taxonomy" id="680283"/>
    <lineage>
        <taxon>Bacteria</taxon>
        <taxon>Pseudomonadati</taxon>
        <taxon>Bacteroidota</taxon>
        <taxon>Flavobacteriia</taxon>
        <taxon>Flavobacteriales</taxon>
        <taxon>Flavobacteriaceae</taxon>
        <taxon>Salinimicrobium</taxon>
    </lineage>
</organism>
<evidence type="ECO:0000259" key="1">
    <source>
        <dbReference type="Pfam" id="PF10648"/>
    </source>
</evidence>
<dbReference type="EMBL" id="BMXB01000001">
    <property type="protein sequence ID" value="GHA26317.1"/>
    <property type="molecule type" value="Genomic_DNA"/>
</dbReference>
<dbReference type="Pfam" id="PF10648">
    <property type="entry name" value="Gmad2"/>
    <property type="match status" value="1"/>
</dbReference>
<dbReference type="RefSeq" id="WP_189603010.1">
    <property type="nucleotide sequence ID" value="NZ_BMXB01000001.1"/>
</dbReference>
<comment type="caution">
    <text evidence="2">The sequence shown here is derived from an EMBL/GenBank/DDBJ whole genome shotgun (WGS) entry which is preliminary data.</text>
</comment>
<gene>
    <name evidence="2" type="ORF">GCM10007103_04590</name>
</gene>